<evidence type="ECO:0000256" key="8">
    <source>
        <dbReference type="ARBA" id="ARBA00022723"/>
    </source>
</evidence>
<feature type="binding site" evidence="15">
    <location>
        <position position="169"/>
    </location>
    <ligand>
        <name>Fe cation</name>
        <dbReference type="ChEBI" id="CHEBI:24875"/>
        <label>2</label>
    </ligand>
</feature>
<keyword evidence="8 15" id="KW-0479">Metal-binding</keyword>
<name>A0A2P6V101_9CHLO</name>
<dbReference type="GO" id="GO:0046872">
    <property type="term" value="F:metal ion binding"/>
    <property type="evidence" value="ECO:0007669"/>
    <property type="project" value="UniProtKB-KW"/>
</dbReference>
<keyword evidence="11" id="KW-0560">Oxidoreductase</keyword>
<evidence type="ECO:0000313" key="16">
    <source>
        <dbReference type="EMBL" id="PSC67766.1"/>
    </source>
</evidence>
<keyword evidence="5" id="KW-0444">Lipid biosynthesis</keyword>
<dbReference type="PIRSF" id="PIRSF000346">
    <property type="entry name" value="Dlt9_acylACP_des"/>
    <property type="match status" value="1"/>
</dbReference>
<evidence type="ECO:0000256" key="5">
    <source>
        <dbReference type="ARBA" id="ARBA00022516"/>
    </source>
</evidence>
<dbReference type="OrthoDB" id="1924153at2759"/>
<feature type="binding site" evidence="15">
    <location>
        <position position="131"/>
    </location>
    <ligand>
        <name>Fe cation</name>
        <dbReference type="ChEBI" id="CHEBI:24875"/>
        <label>1</label>
    </ligand>
</feature>
<evidence type="ECO:0000256" key="3">
    <source>
        <dbReference type="ARBA" id="ARBA00008749"/>
    </source>
</evidence>
<dbReference type="PANTHER" id="PTHR31155">
    <property type="entry name" value="ACYL- ACYL-CARRIER-PROTEIN DESATURASE-RELATED"/>
    <property type="match status" value="1"/>
</dbReference>
<dbReference type="GO" id="GO:0006633">
    <property type="term" value="P:fatty acid biosynthetic process"/>
    <property type="evidence" value="ECO:0007669"/>
    <property type="project" value="UniProtKB-KW"/>
</dbReference>
<keyword evidence="12 15" id="KW-0408">Iron</keyword>
<keyword evidence="9" id="KW-0276">Fatty acid metabolism</keyword>
<dbReference type="InterPro" id="IPR005067">
    <property type="entry name" value="Fatty_acid_desaturase-2"/>
</dbReference>
<protein>
    <submittedName>
        <fullName evidence="16">Plastid acyl-ACP desaturase</fullName>
    </submittedName>
</protein>
<gene>
    <name evidence="16" type="ORF">C2E20_8553</name>
</gene>
<feature type="binding site" evidence="15">
    <location>
        <position position="258"/>
    </location>
    <ligand>
        <name>Fe cation</name>
        <dbReference type="ChEBI" id="CHEBI:24875"/>
        <label>2</label>
    </ligand>
</feature>
<comment type="cofactor">
    <cofactor evidence="15">
        <name>Fe cation</name>
        <dbReference type="ChEBI" id="CHEBI:24875"/>
    </cofactor>
    <text evidence="15">Binds 2 iron ions per subunit.</text>
</comment>
<dbReference type="Pfam" id="PF03405">
    <property type="entry name" value="FA_desaturase_2"/>
    <property type="match status" value="1"/>
</dbReference>
<evidence type="ECO:0000256" key="6">
    <source>
        <dbReference type="ARBA" id="ARBA00022528"/>
    </source>
</evidence>
<dbReference type="AlphaFoldDB" id="A0A2P6V101"/>
<keyword evidence="14" id="KW-0275">Fatty acid biosynthesis</keyword>
<comment type="subcellular location">
    <subcellularLocation>
        <location evidence="2">Plastid</location>
        <location evidence="2">Chloroplast</location>
    </subcellularLocation>
</comment>
<dbReference type="GO" id="GO:0045300">
    <property type="term" value="F:stearoyl-[ACP] desaturase activity"/>
    <property type="evidence" value="ECO:0007669"/>
    <property type="project" value="InterPro"/>
</dbReference>
<feature type="binding site" evidence="15">
    <location>
        <position position="172"/>
    </location>
    <ligand>
        <name>Fe cation</name>
        <dbReference type="ChEBI" id="CHEBI:24875"/>
        <label>1</label>
    </ligand>
</feature>
<evidence type="ECO:0000256" key="14">
    <source>
        <dbReference type="ARBA" id="ARBA00023160"/>
    </source>
</evidence>
<dbReference type="FunFam" id="1.10.620.20:FF:000002">
    <property type="entry name" value="Stearoyl-[acyl-carrier-protein] 9-desaturase, chloroplastic"/>
    <property type="match status" value="1"/>
</dbReference>
<comment type="similarity">
    <text evidence="3">Belongs to the fatty acid desaturase type 2 family.</text>
</comment>
<feature type="binding site" evidence="15">
    <location>
        <position position="255"/>
    </location>
    <ligand>
        <name>Fe cation</name>
        <dbReference type="ChEBI" id="CHEBI:24875"/>
        <label>2</label>
    </ligand>
</feature>
<sequence>MAALSGAVVAPRRCALGAGAPAPRRARATVQPVRAVAAPDASAKASPTIVKGQVLHSATKEQLDVVAGLDAFAEEQVVPILKPVDKCWQPQDFLPDPESPDFLDAVRELQKRTKEVPDEYFVCLVGDMITEEALPTYMAMLNTLDGVRDETGAAPTPWGRWTRQWVAEENRHGDLMNKYCWLSGRVDMRQVEVTIQNLIGSGMDPKTENNPYLGFIYTSFQERATKVSHGNTARMAAEYGDDVLGKVCGAIAADESRHEIAYTRIVDEFFRQDPNNAMVCFADMMRKQIVMPAHLMDDGKHGILNSGRNLFNDFSEVAERIGVYDAADYCDIMEHLVERWDIEHREGLRGDAAEAQEYLMKLPNRFRKLSERAAARKAKAPPVRTQFSWIFNREVKV</sequence>
<dbReference type="InterPro" id="IPR012348">
    <property type="entry name" value="RNR-like"/>
</dbReference>
<organism evidence="16 17">
    <name type="scientific">Micractinium conductrix</name>
    <dbReference type="NCBI Taxonomy" id="554055"/>
    <lineage>
        <taxon>Eukaryota</taxon>
        <taxon>Viridiplantae</taxon>
        <taxon>Chlorophyta</taxon>
        <taxon>core chlorophytes</taxon>
        <taxon>Trebouxiophyceae</taxon>
        <taxon>Chlorellales</taxon>
        <taxon>Chlorellaceae</taxon>
        <taxon>Chlorella clade</taxon>
        <taxon>Micractinium</taxon>
    </lineage>
</organism>
<evidence type="ECO:0000256" key="4">
    <source>
        <dbReference type="ARBA" id="ARBA00011738"/>
    </source>
</evidence>
<evidence type="ECO:0000256" key="10">
    <source>
        <dbReference type="ARBA" id="ARBA00022946"/>
    </source>
</evidence>
<evidence type="ECO:0000256" key="12">
    <source>
        <dbReference type="ARBA" id="ARBA00023004"/>
    </source>
</evidence>
<comment type="cofactor">
    <cofactor evidence="1">
        <name>Fe(2+)</name>
        <dbReference type="ChEBI" id="CHEBI:29033"/>
    </cofactor>
</comment>
<comment type="caution">
    <text evidence="16">The sequence shown here is derived from an EMBL/GenBank/DDBJ whole genome shotgun (WGS) entry which is preliminary data.</text>
</comment>
<dbReference type="InterPro" id="IPR009078">
    <property type="entry name" value="Ferritin-like_SF"/>
</dbReference>
<evidence type="ECO:0000256" key="11">
    <source>
        <dbReference type="ARBA" id="ARBA00023002"/>
    </source>
</evidence>
<feature type="binding site" evidence="15">
    <location>
        <position position="255"/>
    </location>
    <ligand>
        <name>Fe cation</name>
        <dbReference type="ChEBI" id="CHEBI:24875"/>
        <label>1</label>
    </ligand>
</feature>
<dbReference type="Proteomes" id="UP000239649">
    <property type="component" value="Unassembled WGS sequence"/>
</dbReference>
<dbReference type="Gene3D" id="1.10.620.20">
    <property type="entry name" value="Ribonucleotide Reductase, subunit A"/>
    <property type="match status" value="1"/>
</dbReference>
<dbReference type="GO" id="GO:0009507">
    <property type="term" value="C:chloroplast"/>
    <property type="evidence" value="ECO:0007669"/>
    <property type="project" value="UniProtKB-SubCell"/>
</dbReference>
<evidence type="ECO:0000256" key="9">
    <source>
        <dbReference type="ARBA" id="ARBA00022832"/>
    </source>
</evidence>
<accession>A0A2P6V101</accession>
<evidence type="ECO:0000256" key="13">
    <source>
        <dbReference type="ARBA" id="ARBA00023098"/>
    </source>
</evidence>
<dbReference type="PANTHER" id="PTHR31155:SF9">
    <property type="entry name" value="STEAROYL-[ACYL-CARRIER-PROTEIN] 9-DESATURASE 7, CHLOROPLASTIC"/>
    <property type="match status" value="1"/>
</dbReference>
<evidence type="ECO:0000256" key="7">
    <source>
        <dbReference type="ARBA" id="ARBA00022640"/>
    </source>
</evidence>
<dbReference type="STRING" id="554055.A0A2P6V101"/>
<keyword evidence="10" id="KW-0809">Transit peptide</keyword>
<keyword evidence="7" id="KW-0934">Plastid</keyword>
<keyword evidence="13" id="KW-0443">Lipid metabolism</keyword>
<evidence type="ECO:0000256" key="15">
    <source>
        <dbReference type="PIRSR" id="PIRSR000346-1"/>
    </source>
</evidence>
<evidence type="ECO:0000256" key="2">
    <source>
        <dbReference type="ARBA" id="ARBA00004229"/>
    </source>
</evidence>
<evidence type="ECO:0000256" key="1">
    <source>
        <dbReference type="ARBA" id="ARBA00001954"/>
    </source>
</evidence>
<dbReference type="SUPFAM" id="SSF47240">
    <property type="entry name" value="Ferritin-like"/>
    <property type="match status" value="1"/>
</dbReference>
<comment type="subunit">
    <text evidence="4">Homodimer.</text>
</comment>
<feature type="binding site" evidence="15">
    <location>
        <position position="169"/>
    </location>
    <ligand>
        <name>Fe cation</name>
        <dbReference type="ChEBI" id="CHEBI:24875"/>
        <label>1</label>
    </ligand>
</feature>
<proteinExistence type="inferred from homology"/>
<dbReference type="CDD" id="cd01050">
    <property type="entry name" value="Acyl_ACP_Desat"/>
    <property type="match status" value="1"/>
</dbReference>
<feature type="binding site" evidence="15">
    <location>
        <position position="222"/>
    </location>
    <ligand>
        <name>Fe cation</name>
        <dbReference type="ChEBI" id="CHEBI:24875"/>
        <label>2</label>
    </ligand>
</feature>
<evidence type="ECO:0000313" key="17">
    <source>
        <dbReference type="Proteomes" id="UP000239649"/>
    </source>
</evidence>
<keyword evidence="17" id="KW-1185">Reference proteome</keyword>
<dbReference type="EMBL" id="LHPF02000048">
    <property type="protein sequence ID" value="PSC67766.1"/>
    <property type="molecule type" value="Genomic_DNA"/>
</dbReference>
<keyword evidence="6" id="KW-0150">Chloroplast</keyword>
<reference evidence="16 17" key="1">
    <citation type="journal article" date="2018" name="Plant J.">
        <title>Genome sequences of Chlorella sorokiniana UTEX 1602 and Micractinium conductrix SAG 241.80: implications to maltose excretion by a green alga.</title>
        <authorList>
            <person name="Arriola M.B."/>
            <person name="Velmurugan N."/>
            <person name="Zhang Y."/>
            <person name="Plunkett M.H."/>
            <person name="Hondzo H."/>
            <person name="Barney B.M."/>
        </authorList>
    </citation>
    <scope>NUCLEOTIDE SEQUENCE [LARGE SCALE GENOMIC DNA]</scope>
    <source>
        <strain evidence="16 17">SAG 241.80</strain>
    </source>
</reference>